<name>A0ABM5NZ11_9CLOT</name>
<gene>
    <name evidence="1" type="ORF">CAETHG_3541</name>
</gene>
<evidence type="ECO:0008006" key="3">
    <source>
        <dbReference type="Google" id="ProtNLM"/>
    </source>
</evidence>
<protein>
    <recommendedName>
        <fullName evidence="3">PD-(D/E)XK endonuclease-like domain-containing protein</fullName>
    </recommendedName>
</protein>
<dbReference type="RefSeq" id="WP_023163216.1">
    <property type="nucleotide sequence ID" value="NC_022592.1"/>
</dbReference>
<evidence type="ECO:0000313" key="1">
    <source>
        <dbReference type="EMBL" id="AGY77744.1"/>
    </source>
</evidence>
<dbReference type="Proteomes" id="UP000017590">
    <property type="component" value="Chromosome"/>
</dbReference>
<accession>A0ABM5NZ11</accession>
<reference evidence="2" key="1">
    <citation type="journal article" date="2014" name="Biotechnol. Biofuels">
        <title>Comparison of single-molecule sequencing and hybrid approaches for finishing the genome of Clostridium autoethanogenum and analysis of CRISPR systems in industrial relevant Clostridia.</title>
        <authorList>
            <person name="Brown S.D."/>
            <person name="Nagaraju S."/>
            <person name="Utturkar S."/>
            <person name="De Tissera S."/>
            <person name="Segovia S."/>
            <person name="Mitchell W."/>
            <person name="Land M.L."/>
            <person name="Dassanayake A."/>
            <person name="Kopke M."/>
        </authorList>
    </citation>
    <scope>NUCLEOTIDE SEQUENCE [LARGE SCALE GENOMIC DNA]</scope>
    <source>
        <strain evidence="2">DSM 10061</strain>
    </source>
</reference>
<organism evidence="1 2">
    <name type="scientific">Clostridium autoethanogenum DSM 10061</name>
    <dbReference type="NCBI Taxonomy" id="1341692"/>
    <lineage>
        <taxon>Bacteria</taxon>
        <taxon>Bacillati</taxon>
        <taxon>Bacillota</taxon>
        <taxon>Clostridia</taxon>
        <taxon>Eubacteriales</taxon>
        <taxon>Clostridiaceae</taxon>
        <taxon>Clostridium</taxon>
    </lineage>
</organism>
<sequence>MEDFLEKEIKSPFEKMGFEIVSEDGELYDIKDDFKELENEFYSGERLSYMNKIFGRNLETMKVEDFPKAEKHECEKCVYKDICLN</sequence>
<dbReference type="EMBL" id="CP006763">
    <property type="protein sequence ID" value="AGY77744.1"/>
    <property type="molecule type" value="Genomic_DNA"/>
</dbReference>
<proteinExistence type="predicted"/>
<evidence type="ECO:0000313" key="2">
    <source>
        <dbReference type="Proteomes" id="UP000017590"/>
    </source>
</evidence>
<keyword evidence="2" id="KW-1185">Reference proteome</keyword>